<dbReference type="Pfam" id="PF00005">
    <property type="entry name" value="ABC_tran"/>
    <property type="match status" value="1"/>
</dbReference>
<dbReference type="Pfam" id="PF00027">
    <property type="entry name" value="cNMP_binding"/>
    <property type="match status" value="1"/>
</dbReference>
<evidence type="ECO:0000256" key="5">
    <source>
        <dbReference type="ARBA" id="ARBA00022989"/>
    </source>
</evidence>
<evidence type="ECO:0000256" key="8">
    <source>
        <dbReference type="SAM" id="Phobius"/>
    </source>
</evidence>
<dbReference type="Gene3D" id="3.40.50.300">
    <property type="entry name" value="P-loop containing nucleotide triphosphate hydrolases"/>
    <property type="match status" value="1"/>
</dbReference>
<evidence type="ECO:0000256" key="3">
    <source>
        <dbReference type="ARBA" id="ARBA00022741"/>
    </source>
</evidence>
<dbReference type="InterPro" id="IPR036640">
    <property type="entry name" value="ABC1_TM_sf"/>
</dbReference>
<dbReference type="SMART" id="SM00100">
    <property type="entry name" value="cNMP"/>
    <property type="match status" value="1"/>
</dbReference>
<organism evidence="12 13">
    <name type="scientific">Paenibacillus septentrionalis</name>
    <dbReference type="NCBI Taxonomy" id="429342"/>
    <lineage>
        <taxon>Bacteria</taxon>
        <taxon>Bacillati</taxon>
        <taxon>Bacillota</taxon>
        <taxon>Bacilli</taxon>
        <taxon>Bacillales</taxon>
        <taxon>Paenibacillaceae</taxon>
        <taxon>Paenibacillus</taxon>
    </lineage>
</organism>
<keyword evidence="7" id="KW-0010">Activator</keyword>
<evidence type="ECO:0000256" key="7">
    <source>
        <dbReference type="ARBA" id="ARBA00023159"/>
    </source>
</evidence>
<dbReference type="RefSeq" id="WP_379237603.1">
    <property type="nucleotide sequence ID" value="NZ_JBHSTE010000007.1"/>
</dbReference>
<comment type="subcellular location">
    <subcellularLocation>
        <location evidence="1">Cell membrane</location>
        <topology evidence="1">Multi-pass membrane protein</topology>
    </subcellularLocation>
</comment>
<protein>
    <submittedName>
        <fullName evidence="12">ATP-binding cassette domain-containing protein</fullName>
    </submittedName>
</protein>
<feature type="domain" description="Cyclic nucleotide-binding" evidence="9">
    <location>
        <begin position="606"/>
        <end position="730"/>
    </location>
</feature>
<accession>A0ABW1V9U6</accession>
<dbReference type="InterPro" id="IPR014710">
    <property type="entry name" value="RmlC-like_jellyroll"/>
</dbReference>
<name>A0ABW1V9U6_9BACL</name>
<dbReference type="InterPro" id="IPR018490">
    <property type="entry name" value="cNMP-bd_dom_sf"/>
</dbReference>
<feature type="transmembrane region" description="Helical" evidence="8">
    <location>
        <begin position="55"/>
        <end position="77"/>
    </location>
</feature>
<evidence type="ECO:0000313" key="12">
    <source>
        <dbReference type="EMBL" id="MFC6334758.1"/>
    </source>
</evidence>
<feature type="transmembrane region" description="Helical" evidence="8">
    <location>
        <begin position="159"/>
        <end position="177"/>
    </location>
</feature>
<dbReference type="SUPFAM" id="SSF51206">
    <property type="entry name" value="cAMP-binding domain-like"/>
    <property type="match status" value="1"/>
</dbReference>
<dbReference type="Pfam" id="PF00664">
    <property type="entry name" value="ABC_membrane"/>
    <property type="match status" value="1"/>
</dbReference>
<reference evidence="13" key="1">
    <citation type="journal article" date="2019" name="Int. J. Syst. Evol. Microbiol.">
        <title>The Global Catalogue of Microorganisms (GCM) 10K type strain sequencing project: providing services to taxonomists for standard genome sequencing and annotation.</title>
        <authorList>
            <consortium name="The Broad Institute Genomics Platform"/>
            <consortium name="The Broad Institute Genome Sequencing Center for Infectious Disease"/>
            <person name="Wu L."/>
            <person name="Ma J."/>
        </authorList>
    </citation>
    <scope>NUCLEOTIDE SEQUENCE [LARGE SCALE GENOMIC DNA]</scope>
    <source>
        <strain evidence="13">PCU 280</strain>
    </source>
</reference>
<evidence type="ECO:0000256" key="6">
    <source>
        <dbReference type="ARBA" id="ARBA00023136"/>
    </source>
</evidence>
<comment type="caution">
    <text evidence="12">The sequence shown here is derived from an EMBL/GenBank/DDBJ whole genome shotgun (WGS) entry which is preliminary data.</text>
</comment>
<dbReference type="InterPro" id="IPR017871">
    <property type="entry name" value="ABC_transporter-like_CS"/>
</dbReference>
<proteinExistence type="predicted"/>
<dbReference type="InterPro" id="IPR000595">
    <property type="entry name" value="cNMP-bd_dom"/>
</dbReference>
<dbReference type="CDD" id="cd00038">
    <property type="entry name" value="CAP_ED"/>
    <property type="match status" value="1"/>
</dbReference>
<dbReference type="InterPro" id="IPR011527">
    <property type="entry name" value="ABC1_TM_dom"/>
</dbReference>
<evidence type="ECO:0000256" key="1">
    <source>
        <dbReference type="ARBA" id="ARBA00004651"/>
    </source>
</evidence>
<feature type="transmembrane region" description="Helical" evidence="8">
    <location>
        <begin position="242"/>
        <end position="265"/>
    </location>
</feature>
<dbReference type="PRINTS" id="PR00103">
    <property type="entry name" value="CAMPKINASE"/>
</dbReference>
<dbReference type="Gene3D" id="2.60.120.10">
    <property type="entry name" value="Jelly Rolls"/>
    <property type="match status" value="1"/>
</dbReference>
<keyword evidence="6 8" id="KW-0472">Membrane</keyword>
<dbReference type="PROSITE" id="PS50893">
    <property type="entry name" value="ABC_TRANSPORTER_2"/>
    <property type="match status" value="1"/>
</dbReference>
<dbReference type="InterPro" id="IPR039421">
    <property type="entry name" value="Type_1_exporter"/>
</dbReference>
<sequence length="732" mass="81818">MWSVVKAILSYLRPYKLLFVLFLLLFGLDLIFVSIAPLSFNFLIDYAVTPKNMELFMLIIGTILLLGIVCTIAGIFADRLLSRLNALVEQDLRHRLFSKLQQLHISYYQGKRTGDSVALFSSDIPAISSTMSALLSTGIQSVVVVIISMSVLLYLEWSMALVIIAGASLIFVGPMLMSKRANQSYESYKAHKAQLNSEVTENVKAQKIIKSFNLQQVMLQRFQDRTKQLFVSSYKLNLVNAALGRIPMISLLFVNLAIMTFGSYLALIERITIGELIAFYTMYMSMGNSVYSLTFIIPSLTDAKVSMERLQAAFQAASEYEHDHKKEATADALSGQQSGKVAEPFNIQYDRVSFGYEPDKPVLDNIQLTIPYGANVAFVGSSGSGKSSMIQLLLGLYQPQEGSLLINGSSLNQSNIASYRERLAVVFQDNFMFQGTIRENLAMSKLDATDEEIKLAAKQAEIHDYIMSLPQGYNTIVEDEGSNFSGGQRQRLAIARALVRKPQLLVLDEATSALDPATESALNATIKKLAKERTIVSVTHRLATVDDADLICVFHQGKIVEQGKHGELLDKQGQYHYLWEKQTGFTLSEEGDDVQIDAARLSKLTFFKQVSDEVLEDISMLFNTEKFEQGSTIIQEGDRGEKFYILIRGKVEVLKDMTDEHGQVRQQPIAVLEDGDHFGEIALLQNVPRTATIKTITSCVVISLQRKLLQHMLSKHPEINDYVRKVLLERLG</sequence>
<keyword evidence="5 8" id="KW-1133">Transmembrane helix</keyword>
<dbReference type="Gene3D" id="1.20.1560.10">
    <property type="entry name" value="ABC transporter type 1, transmembrane domain"/>
    <property type="match status" value="1"/>
</dbReference>
<feature type="transmembrane region" description="Helical" evidence="8">
    <location>
        <begin position="17"/>
        <end position="43"/>
    </location>
</feature>
<keyword evidence="2 8" id="KW-0812">Transmembrane</keyword>
<dbReference type="SMART" id="SM00382">
    <property type="entry name" value="AAA"/>
    <property type="match status" value="1"/>
</dbReference>
<keyword evidence="13" id="KW-1185">Reference proteome</keyword>
<dbReference type="CDD" id="cd07346">
    <property type="entry name" value="ABC_6TM_exporters"/>
    <property type="match status" value="1"/>
</dbReference>
<dbReference type="InterPro" id="IPR003593">
    <property type="entry name" value="AAA+_ATPase"/>
</dbReference>
<keyword evidence="4 12" id="KW-0067">ATP-binding</keyword>
<dbReference type="PROSITE" id="PS00888">
    <property type="entry name" value="CNMP_BINDING_1"/>
    <property type="match status" value="1"/>
</dbReference>
<feature type="transmembrane region" description="Helical" evidence="8">
    <location>
        <begin position="277"/>
        <end position="300"/>
    </location>
</feature>
<dbReference type="PROSITE" id="PS50929">
    <property type="entry name" value="ABC_TM1F"/>
    <property type="match status" value="1"/>
</dbReference>
<feature type="domain" description="ABC transmembrane type-1" evidence="11">
    <location>
        <begin position="20"/>
        <end position="302"/>
    </location>
</feature>
<dbReference type="InterPro" id="IPR027417">
    <property type="entry name" value="P-loop_NTPase"/>
</dbReference>
<dbReference type="PROSITE" id="PS00211">
    <property type="entry name" value="ABC_TRANSPORTER_1"/>
    <property type="match status" value="1"/>
</dbReference>
<gene>
    <name evidence="12" type="ORF">ACFP56_19165</name>
</gene>
<dbReference type="PROSITE" id="PS50042">
    <property type="entry name" value="CNMP_BINDING_3"/>
    <property type="match status" value="1"/>
</dbReference>
<dbReference type="PROSITE" id="PS00889">
    <property type="entry name" value="CNMP_BINDING_2"/>
    <property type="match status" value="1"/>
</dbReference>
<feature type="transmembrane region" description="Helical" evidence="8">
    <location>
        <begin position="133"/>
        <end position="153"/>
    </location>
</feature>
<dbReference type="Proteomes" id="UP001596233">
    <property type="component" value="Unassembled WGS sequence"/>
</dbReference>
<evidence type="ECO:0000259" key="10">
    <source>
        <dbReference type="PROSITE" id="PS50893"/>
    </source>
</evidence>
<feature type="domain" description="ABC transporter" evidence="10">
    <location>
        <begin position="347"/>
        <end position="581"/>
    </location>
</feature>
<evidence type="ECO:0000256" key="4">
    <source>
        <dbReference type="ARBA" id="ARBA00022840"/>
    </source>
</evidence>
<dbReference type="PANTHER" id="PTHR43394">
    <property type="entry name" value="ATP-DEPENDENT PERMEASE MDL1, MITOCHONDRIAL"/>
    <property type="match status" value="1"/>
</dbReference>
<dbReference type="EMBL" id="JBHSTE010000007">
    <property type="protein sequence ID" value="MFC6334758.1"/>
    <property type="molecule type" value="Genomic_DNA"/>
</dbReference>
<dbReference type="GO" id="GO:0005524">
    <property type="term" value="F:ATP binding"/>
    <property type="evidence" value="ECO:0007669"/>
    <property type="project" value="UniProtKB-KW"/>
</dbReference>
<evidence type="ECO:0000256" key="2">
    <source>
        <dbReference type="ARBA" id="ARBA00022692"/>
    </source>
</evidence>
<evidence type="ECO:0000313" key="13">
    <source>
        <dbReference type="Proteomes" id="UP001596233"/>
    </source>
</evidence>
<keyword evidence="3" id="KW-0547">Nucleotide-binding</keyword>
<dbReference type="SUPFAM" id="SSF52540">
    <property type="entry name" value="P-loop containing nucleoside triphosphate hydrolases"/>
    <property type="match status" value="1"/>
</dbReference>
<evidence type="ECO:0000259" key="11">
    <source>
        <dbReference type="PROSITE" id="PS50929"/>
    </source>
</evidence>
<dbReference type="InterPro" id="IPR003439">
    <property type="entry name" value="ABC_transporter-like_ATP-bd"/>
</dbReference>
<dbReference type="PANTHER" id="PTHR43394:SF1">
    <property type="entry name" value="ATP-BINDING CASSETTE SUB-FAMILY B MEMBER 10, MITOCHONDRIAL"/>
    <property type="match status" value="1"/>
</dbReference>
<dbReference type="InterPro" id="IPR018488">
    <property type="entry name" value="cNMP-bd_CS"/>
</dbReference>
<evidence type="ECO:0000259" key="9">
    <source>
        <dbReference type="PROSITE" id="PS50042"/>
    </source>
</evidence>
<dbReference type="SUPFAM" id="SSF90123">
    <property type="entry name" value="ABC transporter transmembrane region"/>
    <property type="match status" value="1"/>
</dbReference>